<dbReference type="GO" id="GO:0003924">
    <property type="term" value="F:GTPase activity"/>
    <property type="evidence" value="ECO:0007669"/>
    <property type="project" value="InterPro"/>
</dbReference>
<dbReference type="AlphaFoldDB" id="A0A2P6MZY5"/>
<dbReference type="InterPro" id="IPR005225">
    <property type="entry name" value="Small_GTP-bd"/>
</dbReference>
<dbReference type="SMART" id="SM00175">
    <property type="entry name" value="RAB"/>
    <property type="match status" value="1"/>
</dbReference>
<dbReference type="GO" id="GO:0016020">
    <property type="term" value="C:membrane"/>
    <property type="evidence" value="ECO:0007669"/>
    <property type="project" value="InterPro"/>
</dbReference>
<evidence type="ECO:0000313" key="5">
    <source>
        <dbReference type="Proteomes" id="UP000241769"/>
    </source>
</evidence>
<dbReference type="PANTHER" id="PTHR24070">
    <property type="entry name" value="RAS, DI-RAS, AND RHEB FAMILY MEMBERS OF SMALL GTPASE SUPERFAMILY"/>
    <property type="match status" value="1"/>
</dbReference>
<comment type="similarity">
    <text evidence="1">Belongs to the small GTPase superfamily. Rab family.</text>
</comment>
<dbReference type="PRINTS" id="PR00449">
    <property type="entry name" value="RASTRNSFRMNG"/>
</dbReference>
<dbReference type="SUPFAM" id="SSF52540">
    <property type="entry name" value="P-loop containing nucleoside triphosphate hydrolases"/>
    <property type="match status" value="1"/>
</dbReference>
<comment type="caution">
    <text evidence="4">The sequence shown here is derived from an EMBL/GenBank/DDBJ whole genome shotgun (WGS) entry which is preliminary data.</text>
</comment>
<reference evidence="4 5" key="1">
    <citation type="journal article" date="2018" name="Genome Biol. Evol.">
        <title>Multiple Roots of Fruiting Body Formation in Amoebozoa.</title>
        <authorList>
            <person name="Hillmann F."/>
            <person name="Forbes G."/>
            <person name="Novohradska S."/>
            <person name="Ferling I."/>
            <person name="Riege K."/>
            <person name="Groth M."/>
            <person name="Westermann M."/>
            <person name="Marz M."/>
            <person name="Spaller T."/>
            <person name="Winckler T."/>
            <person name="Schaap P."/>
            <person name="Glockner G."/>
        </authorList>
    </citation>
    <scope>NUCLEOTIDE SEQUENCE [LARGE SCALE GENOMIC DNA]</scope>
    <source>
        <strain evidence="4 5">Jena</strain>
    </source>
</reference>
<dbReference type="OrthoDB" id="25818at2759"/>
<keyword evidence="3" id="KW-0342">GTP-binding</keyword>
<dbReference type="InterPro" id="IPR001806">
    <property type="entry name" value="Small_GTPase"/>
</dbReference>
<dbReference type="PROSITE" id="PS51419">
    <property type="entry name" value="RAB"/>
    <property type="match status" value="1"/>
</dbReference>
<dbReference type="SMART" id="SM00174">
    <property type="entry name" value="RHO"/>
    <property type="match status" value="1"/>
</dbReference>
<proteinExistence type="inferred from homology"/>
<dbReference type="Pfam" id="PF00071">
    <property type="entry name" value="Ras"/>
    <property type="match status" value="1"/>
</dbReference>
<dbReference type="GO" id="GO:0005525">
    <property type="term" value="F:GTP binding"/>
    <property type="evidence" value="ECO:0007669"/>
    <property type="project" value="UniProtKB-KW"/>
</dbReference>
<dbReference type="InterPro" id="IPR020849">
    <property type="entry name" value="Small_GTPase_Ras-type"/>
</dbReference>
<gene>
    <name evidence="4" type="ORF">PROFUN_14478</name>
</gene>
<sequence length="185" mass="21008">MEEIKLAVIGKGGVGKSAITIRYVQDVYAEYYDSTIDDSKRKQTTVDENSYVLDIFDPPAQDEYSSLREAYRYDTRGFLFLFSLTDRLSFEQISVLHAQLLKDKDSDEVPIILMGNKSDLIDKRVVTSMEANELASKMKCMYIETSARSGDGVEHAFEEIVRCVKSVEDTFNLKKSKKTKACIIV</sequence>
<dbReference type="InParanoid" id="A0A2P6MZY5"/>
<name>A0A2P6MZY5_9EUKA</name>
<dbReference type="STRING" id="1890364.A0A2P6MZY5"/>
<organism evidence="4 5">
    <name type="scientific">Planoprotostelium fungivorum</name>
    <dbReference type="NCBI Taxonomy" id="1890364"/>
    <lineage>
        <taxon>Eukaryota</taxon>
        <taxon>Amoebozoa</taxon>
        <taxon>Evosea</taxon>
        <taxon>Variosea</taxon>
        <taxon>Cavosteliida</taxon>
        <taxon>Cavosteliaceae</taxon>
        <taxon>Planoprotostelium</taxon>
    </lineage>
</organism>
<dbReference type="EMBL" id="MDYQ01000271">
    <property type="protein sequence ID" value="PRP77266.1"/>
    <property type="molecule type" value="Genomic_DNA"/>
</dbReference>
<protein>
    <submittedName>
        <fullName evidence="4">Ras-like protein RAS2-like</fullName>
    </submittedName>
</protein>
<evidence type="ECO:0000256" key="3">
    <source>
        <dbReference type="ARBA" id="ARBA00023134"/>
    </source>
</evidence>
<dbReference type="Proteomes" id="UP000241769">
    <property type="component" value="Unassembled WGS sequence"/>
</dbReference>
<evidence type="ECO:0000313" key="4">
    <source>
        <dbReference type="EMBL" id="PRP77266.1"/>
    </source>
</evidence>
<dbReference type="PROSITE" id="PS51421">
    <property type="entry name" value="RAS"/>
    <property type="match status" value="1"/>
</dbReference>
<evidence type="ECO:0000256" key="2">
    <source>
        <dbReference type="ARBA" id="ARBA00022741"/>
    </source>
</evidence>
<dbReference type="PROSITE" id="PS51420">
    <property type="entry name" value="RHO"/>
    <property type="match status" value="1"/>
</dbReference>
<evidence type="ECO:0000256" key="1">
    <source>
        <dbReference type="ARBA" id="ARBA00006270"/>
    </source>
</evidence>
<keyword evidence="5" id="KW-1185">Reference proteome</keyword>
<dbReference type="NCBIfam" id="TIGR00231">
    <property type="entry name" value="small_GTP"/>
    <property type="match status" value="1"/>
</dbReference>
<dbReference type="InterPro" id="IPR027417">
    <property type="entry name" value="P-loop_NTPase"/>
</dbReference>
<dbReference type="FunFam" id="3.40.50.300:FF:001447">
    <property type="entry name" value="Ras-related protein Rab-1B"/>
    <property type="match status" value="1"/>
</dbReference>
<dbReference type="GO" id="GO:0007165">
    <property type="term" value="P:signal transduction"/>
    <property type="evidence" value="ECO:0007669"/>
    <property type="project" value="InterPro"/>
</dbReference>
<accession>A0A2P6MZY5</accession>
<keyword evidence="2" id="KW-0547">Nucleotide-binding</keyword>
<dbReference type="Gene3D" id="3.40.50.300">
    <property type="entry name" value="P-loop containing nucleotide triphosphate hydrolases"/>
    <property type="match status" value="1"/>
</dbReference>
<dbReference type="SMART" id="SM00173">
    <property type="entry name" value="RAS"/>
    <property type="match status" value="1"/>
</dbReference>